<dbReference type="EMBL" id="JACJJC010000002">
    <property type="protein sequence ID" value="MBM6703192.1"/>
    <property type="molecule type" value="Genomic_DNA"/>
</dbReference>
<evidence type="ECO:0000256" key="4">
    <source>
        <dbReference type="ARBA" id="ARBA00022801"/>
    </source>
</evidence>
<comment type="cofactor">
    <cofactor evidence="1">
        <name>Mg(2+)</name>
        <dbReference type="ChEBI" id="CHEBI:18420"/>
    </cofactor>
</comment>
<evidence type="ECO:0000256" key="5">
    <source>
        <dbReference type="ARBA" id="ARBA00022842"/>
    </source>
</evidence>
<comment type="caution">
    <text evidence="7">The sequence shown here is derived from an EMBL/GenBank/DDBJ whole genome shotgun (WGS) entry which is preliminary data.</text>
</comment>
<evidence type="ECO:0000256" key="2">
    <source>
        <dbReference type="ARBA" id="ARBA00007092"/>
    </source>
</evidence>
<feature type="domain" description="Endonuclease/exonuclease/phosphatase" evidence="6">
    <location>
        <begin position="13"/>
        <end position="267"/>
    </location>
</feature>
<accession>A0ABS2DPB6</accession>
<protein>
    <submittedName>
        <fullName evidence="7">Exodeoxyribonuclease III</fullName>
        <ecNumber evidence="7">3.1.11.2</ecNumber>
    </submittedName>
</protein>
<keyword evidence="4 7" id="KW-0378">Hydrolase</keyword>
<keyword evidence="8" id="KW-1185">Reference proteome</keyword>
<dbReference type="InterPro" id="IPR036691">
    <property type="entry name" value="Endo/exonu/phosph_ase_sf"/>
</dbReference>
<organism evidence="7 8">
    <name type="scientific">Sutterella massiliensis</name>
    <dbReference type="NCBI Taxonomy" id="1816689"/>
    <lineage>
        <taxon>Bacteria</taxon>
        <taxon>Pseudomonadati</taxon>
        <taxon>Pseudomonadota</taxon>
        <taxon>Betaproteobacteria</taxon>
        <taxon>Burkholderiales</taxon>
        <taxon>Sutterellaceae</taxon>
        <taxon>Sutterella</taxon>
    </lineage>
</organism>
<dbReference type="GO" id="GO:0008311">
    <property type="term" value="F:double-stranded DNA 3'-5' DNA exonuclease activity"/>
    <property type="evidence" value="ECO:0007669"/>
    <property type="project" value="UniProtKB-EC"/>
</dbReference>
<keyword evidence="5" id="KW-0460">Magnesium</keyword>
<keyword evidence="3" id="KW-0479">Metal-binding</keyword>
<evidence type="ECO:0000256" key="3">
    <source>
        <dbReference type="ARBA" id="ARBA00022723"/>
    </source>
</evidence>
<dbReference type="RefSeq" id="WP_205101588.1">
    <property type="nucleotide sequence ID" value="NZ_JACJJC010000002.1"/>
</dbReference>
<dbReference type="InterPro" id="IPR037493">
    <property type="entry name" value="ExoIII-like"/>
</dbReference>
<evidence type="ECO:0000259" key="6">
    <source>
        <dbReference type="Pfam" id="PF03372"/>
    </source>
</evidence>
<comment type="similarity">
    <text evidence="2">Belongs to the DNA repair enzymes AP/ExoA family.</text>
</comment>
<sequence>MTTETAAETLRFASWNVNSLKVRLPQVLDWLEASRTDAVVLQETKLVDELFPREAIEAAGYDVVFTGQKTYNGVALLARREKFALAETVLNLPGYPDEQKRFVAATLTPKTAAGAATPIRFCGAYVPNGMAVGSGKYLYKLDWLAQLERTMRAFLAETPSLILGGDFNIAPAARDLWDPVGWADGILCSGPEREAFASLLGAGLADSFRLFEQPEGAYSWWDYRQQGFERNHGLRIDCLLVSSALVPKVAAAAIDTAPRGNAQPSDHAPVTVDIALRQNVNAD</sequence>
<dbReference type="Gene3D" id="3.60.10.10">
    <property type="entry name" value="Endonuclease/exonuclease/phosphatase"/>
    <property type="match status" value="1"/>
</dbReference>
<dbReference type="Pfam" id="PF03372">
    <property type="entry name" value="Exo_endo_phos"/>
    <property type="match status" value="1"/>
</dbReference>
<dbReference type="PROSITE" id="PS51435">
    <property type="entry name" value="AP_NUCLEASE_F1_4"/>
    <property type="match status" value="1"/>
</dbReference>
<dbReference type="NCBIfam" id="TIGR00195">
    <property type="entry name" value="exoDNase_III"/>
    <property type="match status" value="1"/>
</dbReference>
<dbReference type="PANTHER" id="PTHR43250:SF2">
    <property type="entry name" value="EXODEOXYRIBONUCLEASE III"/>
    <property type="match status" value="1"/>
</dbReference>
<gene>
    <name evidence="7" type="primary">xth</name>
    <name evidence="7" type="ORF">H6A60_01530</name>
</gene>
<dbReference type="NCBIfam" id="TIGR00633">
    <property type="entry name" value="xth"/>
    <property type="match status" value="1"/>
</dbReference>
<proteinExistence type="inferred from homology"/>
<dbReference type="Proteomes" id="UP000715095">
    <property type="component" value="Unassembled WGS sequence"/>
</dbReference>
<evidence type="ECO:0000256" key="1">
    <source>
        <dbReference type="ARBA" id="ARBA00001946"/>
    </source>
</evidence>
<dbReference type="InterPro" id="IPR005135">
    <property type="entry name" value="Endo/exonuclease/phosphatase"/>
</dbReference>
<dbReference type="EC" id="3.1.11.2" evidence="7"/>
<evidence type="ECO:0000313" key="8">
    <source>
        <dbReference type="Proteomes" id="UP000715095"/>
    </source>
</evidence>
<dbReference type="CDD" id="cd09086">
    <property type="entry name" value="ExoIII-like_AP-endo"/>
    <property type="match status" value="1"/>
</dbReference>
<dbReference type="PANTHER" id="PTHR43250">
    <property type="entry name" value="EXODEOXYRIBONUCLEASE III"/>
    <property type="match status" value="1"/>
</dbReference>
<dbReference type="SUPFAM" id="SSF56219">
    <property type="entry name" value="DNase I-like"/>
    <property type="match status" value="1"/>
</dbReference>
<evidence type="ECO:0000313" key="7">
    <source>
        <dbReference type="EMBL" id="MBM6703192.1"/>
    </source>
</evidence>
<reference evidence="7 8" key="1">
    <citation type="journal article" date="2021" name="Sci. Rep.">
        <title>The distribution of antibiotic resistance genes in chicken gut microbiota commensals.</title>
        <authorList>
            <person name="Juricova H."/>
            <person name="Matiasovicova J."/>
            <person name="Kubasova T."/>
            <person name="Cejkova D."/>
            <person name="Rychlik I."/>
        </authorList>
    </citation>
    <scope>NUCLEOTIDE SEQUENCE [LARGE SCALE GENOMIC DNA]</scope>
    <source>
        <strain evidence="7 8">An829</strain>
    </source>
</reference>
<name>A0ABS2DPB6_9BURK</name>
<dbReference type="InterPro" id="IPR004808">
    <property type="entry name" value="AP_endonuc_1"/>
</dbReference>